<feature type="region of interest" description="Disordered" evidence="1">
    <location>
        <begin position="1"/>
        <end position="137"/>
    </location>
</feature>
<dbReference type="AlphaFoldDB" id="A0A915DGE7"/>
<feature type="compositionally biased region" description="Basic and acidic residues" evidence="1">
    <location>
        <begin position="128"/>
        <end position="137"/>
    </location>
</feature>
<proteinExistence type="predicted"/>
<feature type="compositionally biased region" description="Low complexity" evidence="1">
    <location>
        <begin position="23"/>
        <end position="33"/>
    </location>
</feature>
<feature type="compositionally biased region" description="Basic and acidic residues" evidence="1">
    <location>
        <begin position="92"/>
        <end position="102"/>
    </location>
</feature>
<dbReference type="GO" id="GO:0030991">
    <property type="term" value="C:intraciliary transport particle A"/>
    <property type="evidence" value="ECO:0007669"/>
    <property type="project" value="InterPro"/>
</dbReference>
<reference evidence="3" key="1">
    <citation type="submission" date="2022-11" db="UniProtKB">
        <authorList>
            <consortium name="WormBaseParasite"/>
        </authorList>
    </citation>
    <scope>IDENTIFICATION</scope>
</reference>
<feature type="compositionally biased region" description="Low complexity" evidence="1">
    <location>
        <begin position="111"/>
        <end position="127"/>
    </location>
</feature>
<feature type="compositionally biased region" description="Basic and acidic residues" evidence="1">
    <location>
        <begin position="39"/>
        <end position="69"/>
    </location>
</feature>
<evidence type="ECO:0000256" key="1">
    <source>
        <dbReference type="SAM" id="MobiDB-lite"/>
    </source>
</evidence>
<dbReference type="Proteomes" id="UP000887574">
    <property type="component" value="Unplaced"/>
</dbReference>
<evidence type="ECO:0000313" key="3">
    <source>
        <dbReference type="WBParaSite" id="jg18986"/>
    </source>
</evidence>
<dbReference type="Pfam" id="PF15305">
    <property type="entry name" value="IFT43"/>
    <property type="match status" value="1"/>
</dbReference>
<keyword evidence="2" id="KW-1185">Reference proteome</keyword>
<name>A0A915DGE7_9BILA</name>
<sequence length="289" mass="32603">MNSRRDSFKNQRAVVPPAPVSQPPLARAPSARANRNRASKAEDLQNANPDEKIQSLNVRVKEREPERPKSRLSSLFSKGDSSSTPAGIRPISEVKSDLKETLSRPLTSLFRRSQSNASASNAPPTRSSTRDVAKEFSTETVGAAELDHTPGAEHTHFQADLSDQAAIAPHIHMHRVSSLYPNEPTYLHIKNINLGKFNDLDVSFLARFICPEDEVTDETIPWNWDYLYASVSSELREEWLLEKRPMKSDPYIFVRKKLDFTQPKPNGQHWLLRENANRNIGEEHASNST</sequence>
<dbReference type="InterPro" id="IPR029302">
    <property type="entry name" value="IFT43"/>
</dbReference>
<evidence type="ECO:0000313" key="2">
    <source>
        <dbReference type="Proteomes" id="UP000887574"/>
    </source>
</evidence>
<accession>A0A915DGE7</accession>
<feature type="compositionally biased region" description="Low complexity" evidence="1">
    <location>
        <begin position="71"/>
        <end position="83"/>
    </location>
</feature>
<organism evidence="2 3">
    <name type="scientific">Ditylenchus dipsaci</name>
    <dbReference type="NCBI Taxonomy" id="166011"/>
    <lineage>
        <taxon>Eukaryota</taxon>
        <taxon>Metazoa</taxon>
        <taxon>Ecdysozoa</taxon>
        <taxon>Nematoda</taxon>
        <taxon>Chromadorea</taxon>
        <taxon>Rhabditida</taxon>
        <taxon>Tylenchina</taxon>
        <taxon>Tylenchomorpha</taxon>
        <taxon>Sphaerularioidea</taxon>
        <taxon>Anguinidae</taxon>
        <taxon>Anguininae</taxon>
        <taxon>Ditylenchus</taxon>
    </lineage>
</organism>
<dbReference type="WBParaSite" id="jg18986">
    <property type="protein sequence ID" value="jg18986"/>
    <property type="gene ID" value="jg18986"/>
</dbReference>
<protein>
    <submittedName>
        <fullName evidence="3">Uncharacterized protein</fullName>
    </submittedName>
</protein>